<evidence type="ECO:0000313" key="3">
    <source>
        <dbReference type="Proteomes" id="UP000760860"/>
    </source>
</evidence>
<evidence type="ECO:0008006" key="4">
    <source>
        <dbReference type="Google" id="ProtNLM"/>
    </source>
</evidence>
<evidence type="ECO:0000313" key="2">
    <source>
        <dbReference type="EMBL" id="KAG3220019.1"/>
    </source>
</evidence>
<gene>
    <name evidence="1" type="ORF">PC117_g11175</name>
    <name evidence="2" type="ORF">PC129_g9210</name>
</gene>
<evidence type="ECO:0000313" key="1">
    <source>
        <dbReference type="EMBL" id="KAG2938554.1"/>
    </source>
</evidence>
<dbReference type="EMBL" id="RCMV01000284">
    <property type="protein sequence ID" value="KAG3220019.1"/>
    <property type="molecule type" value="Genomic_DNA"/>
</dbReference>
<sequence>MTIDNKRNLIQQSYIKPEMTQTQLVEWARREFRLRKAPARNTVSDIIKNAAKIMKEEYGKGKRRKPLKVKAPDLEKKLDDWWEGLLAPIRGVEEDDKTEIDYGEEDDSDEEVIDLMLKVAAIDL</sequence>
<name>A0A8T1I610_9STRA</name>
<dbReference type="EMBL" id="RCMK01000284">
    <property type="protein sequence ID" value="KAG2938554.1"/>
    <property type="molecule type" value="Genomic_DNA"/>
</dbReference>
<comment type="caution">
    <text evidence="2">The sequence shown here is derived from an EMBL/GenBank/DDBJ whole genome shotgun (WGS) entry which is preliminary data.</text>
</comment>
<dbReference type="AlphaFoldDB" id="A0A8T1I610"/>
<reference evidence="2" key="1">
    <citation type="submission" date="2018-05" db="EMBL/GenBank/DDBJ databases">
        <title>Effector identification in a new, highly contiguous assembly of the strawberry crown rot pathogen Phytophthora cactorum.</title>
        <authorList>
            <person name="Armitage A.D."/>
            <person name="Nellist C.F."/>
            <person name="Bates H."/>
            <person name="Vickerstaff R.J."/>
            <person name="Harrison R.J."/>
        </authorList>
    </citation>
    <scope>NUCLEOTIDE SEQUENCE</scope>
    <source>
        <strain evidence="1">4040</strain>
        <strain evidence="2">P421</strain>
    </source>
</reference>
<dbReference type="VEuPathDB" id="FungiDB:PC110_g16697"/>
<dbReference type="Gene3D" id="1.10.10.60">
    <property type="entry name" value="Homeodomain-like"/>
    <property type="match status" value="1"/>
</dbReference>
<proteinExistence type="predicted"/>
<dbReference type="Proteomes" id="UP000760860">
    <property type="component" value="Unassembled WGS sequence"/>
</dbReference>
<protein>
    <recommendedName>
        <fullName evidence="4">ARS-binding protein 1 N-terminal domain-containing protein</fullName>
    </recommendedName>
</protein>
<organism evidence="2 3">
    <name type="scientific">Phytophthora cactorum</name>
    <dbReference type="NCBI Taxonomy" id="29920"/>
    <lineage>
        <taxon>Eukaryota</taxon>
        <taxon>Sar</taxon>
        <taxon>Stramenopiles</taxon>
        <taxon>Oomycota</taxon>
        <taxon>Peronosporomycetes</taxon>
        <taxon>Peronosporales</taxon>
        <taxon>Peronosporaceae</taxon>
        <taxon>Phytophthora</taxon>
    </lineage>
</organism>
<accession>A0A8T1I610</accession>
<dbReference type="Proteomes" id="UP000736787">
    <property type="component" value="Unassembled WGS sequence"/>
</dbReference>